<reference evidence="3 4" key="1">
    <citation type="journal article" date="2022" name="J Glob Antimicrob Resist">
        <title>First complete genome of a multidrug resistant strain of the novel human pathogen Kalamiella piersonii (GABEKP28) identified in human saliva.</title>
        <authorList>
            <person name="McDonagh F."/>
            <person name="Singh N.K."/>
            <person name="Venkateswaran K."/>
            <person name="Lonappan A.M."/>
            <person name="Hallahan B."/>
            <person name="Tuohy A."/>
            <person name="Burke L."/>
            <person name="Kovarova A."/>
            <person name="Miliotis G."/>
        </authorList>
    </citation>
    <scope>NUCLEOTIDE SEQUENCE [LARGE SCALE GENOMIC DNA]</scope>
    <source>
        <strain evidence="3 4">GABEKP28</strain>
    </source>
</reference>
<dbReference type="EMBL" id="CP104758">
    <property type="protein sequence ID" value="WBG91918.1"/>
    <property type="molecule type" value="Genomic_DNA"/>
</dbReference>
<accession>A0AAJ5QLX1</accession>
<feature type="chain" id="PRO_5042520275" description="Tli3-like domain-containing protein" evidence="1">
    <location>
        <begin position="20"/>
        <end position="248"/>
    </location>
</feature>
<evidence type="ECO:0000313" key="4">
    <source>
        <dbReference type="Proteomes" id="UP001211544"/>
    </source>
</evidence>
<evidence type="ECO:0000256" key="1">
    <source>
        <dbReference type="SAM" id="SignalP"/>
    </source>
</evidence>
<organism evidence="3 4">
    <name type="scientific">Pantoea piersonii</name>
    <dbReference type="NCBI Taxonomy" id="2364647"/>
    <lineage>
        <taxon>Bacteria</taxon>
        <taxon>Pseudomonadati</taxon>
        <taxon>Pseudomonadota</taxon>
        <taxon>Gammaproteobacteria</taxon>
        <taxon>Enterobacterales</taxon>
        <taxon>Erwiniaceae</taxon>
        <taxon>Pantoea</taxon>
    </lineage>
</organism>
<dbReference type="InterPro" id="IPR057562">
    <property type="entry name" value="Tli3-like_dom"/>
</dbReference>
<dbReference type="PROSITE" id="PS51257">
    <property type="entry name" value="PROKAR_LIPOPROTEIN"/>
    <property type="match status" value="1"/>
</dbReference>
<keyword evidence="1" id="KW-0732">Signal</keyword>
<dbReference type="AlphaFoldDB" id="A0AAJ5QLX1"/>
<dbReference type="RefSeq" id="WP_269949999.1">
    <property type="nucleotide sequence ID" value="NZ_CP104758.1"/>
</dbReference>
<dbReference type="Proteomes" id="UP001211544">
    <property type="component" value="Chromosome"/>
</dbReference>
<keyword evidence="4" id="KW-1185">Reference proteome</keyword>
<feature type="domain" description="Tli3-like" evidence="2">
    <location>
        <begin position="52"/>
        <end position="180"/>
    </location>
</feature>
<name>A0AAJ5QLX1_9GAMM</name>
<proteinExistence type="predicted"/>
<evidence type="ECO:0000313" key="3">
    <source>
        <dbReference type="EMBL" id="WBG91918.1"/>
    </source>
</evidence>
<dbReference type="KEGG" id="kpie:N5580_05070"/>
<evidence type="ECO:0000259" key="2">
    <source>
        <dbReference type="Pfam" id="PF24316"/>
    </source>
</evidence>
<gene>
    <name evidence="3" type="ORF">N5580_05070</name>
</gene>
<sequence length="248" mass="27911">MKYKILRIIILAGMSCALSGCITGGAAFGLGAGSLHETVMTEKKKNAPPPVYGPPQIIYRIDDNRYFTLENYTRCENGQTFYNNKAKGIHFPISPGSGYLFKGRLFWLSSRDDYLAFPFTRDTNKAVCAVSEKGCKNLITVTVDGGKTRRAIDYGYYTKTPTSDTKDYDMVVTDDGFYMIEYSLPDRAPYAAHADKWTFKPSKETIYSHGHIYPGVTGPEYQPQLDFDVSHVVQSKMKCDRRLEPVQP</sequence>
<dbReference type="Pfam" id="PF24316">
    <property type="entry name" value="Tli3"/>
    <property type="match status" value="1"/>
</dbReference>
<protein>
    <recommendedName>
        <fullName evidence="2">Tli3-like domain-containing protein</fullName>
    </recommendedName>
</protein>
<feature type="signal peptide" evidence="1">
    <location>
        <begin position="1"/>
        <end position="19"/>
    </location>
</feature>